<evidence type="ECO:0000259" key="6">
    <source>
        <dbReference type="PROSITE" id="PS51886"/>
    </source>
</evidence>
<dbReference type="SMART" id="SM00584">
    <property type="entry name" value="TLDc"/>
    <property type="match status" value="1"/>
</dbReference>
<keyword evidence="3" id="KW-0496">Mitochondrion</keyword>
<feature type="domain" description="TLDc" evidence="6">
    <location>
        <begin position="330"/>
        <end position="537"/>
    </location>
</feature>
<dbReference type="PANTHER" id="PTHR23354:SF62">
    <property type="entry name" value="MUSTARD, ISOFORM V"/>
    <property type="match status" value="1"/>
</dbReference>
<protein>
    <recommendedName>
        <fullName evidence="4">Oxidation resistance protein 1</fullName>
    </recommendedName>
</protein>
<evidence type="ECO:0000256" key="1">
    <source>
        <dbReference type="ARBA" id="ARBA00004173"/>
    </source>
</evidence>
<evidence type="ECO:0000313" key="8">
    <source>
        <dbReference type="Proteomes" id="UP001295423"/>
    </source>
</evidence>
<accession>A0AAD2FSK0</accession>
<evidence type="ECO:0000256" key="3">
    <source>
        <dbReference type="ARBA" id="ARBA00023128"/>
    </source>
</evidence>
<proteinExistence type="inferred from homology"/>
<name>A0AAD2FSK0_9STRA</name>
<evidence type="ECO:0000256" key="4">
    <source>
        <dbReference type="ARBA" id="ARBA00040604"/>
    </source>
</evidence>
<sequence>MNVIQRFDFLEVSRTEDLIFPEKILALGRRTLDRDNDNSYQEDNDVVSSTRNHHSKVLANTSSDTRPTHEHRHHHQRHQLKVRIEEMRHSLAPMELAVLEGIVEQGNDAQVDLAHERLKRAFPSTLENMMVINNNSSPVVCKDASSTHHRRHRHHRHKSSVRRVNLLMQRQENNATHNGMFQAMIRTRWQNAGKKVIYARRLLQQQRGRHVVSPGSIELDGQIATRGGNVRVQDNNWPRQHERRTKTPAEMKDIALLAINAAAIESAGLLEIETSRSAENNNAGIVPNYANNAENQTYDPWEKVDEDFTGVHFDFHIIGTSATDSETMPHVLSPPVMHRLQEALPYNKKGESFWLKYSLVRDGASLTTFLNKMRGTKHAILAIETVEGEVFGAFTGEPWHLDLNYYGSSESFVWRMRHHRGEISESIAEQAKRESEIDIFGYNRSHYENSKSMVQLCQSHPSCRLAIGGGSCHYPRGLCSGEIIQPYQWGFSIAFDDNCLLEGTTSPSITFLSPSLSEFHSDGSKFEVLNLEGWALTPCVSVGEAEIMECRKTFLERESLR</sequence>
<gene>
    <name evidence="7" type="ORF">CYCCA115_LOCUS13321</name>
</gene>
<dbReference type="Proteomes" id="UP001295423">
    <property type="component" value="Unassembled WGS sequence"/>
</dbReference>
<dbReference type="EMBL" id="CAKOGP040001792">
    <property type="protein sequence ID" value="CAJ1951952.1"/>
    <property type="molecule type" value="Genomic_DNA"/>
</dbReference>
<dbReference type="InterPro" id="IPR006571">
    <property type="entry name" value="TLDc_dom"/>
</dbReference>
<comment type="subcellular location">
    <subcellularLocation>
        <location evidence="1">Mitochondrion</location>
    </subcellularLocation>
</comment>
<keyword evidence="8" id="KW-1185">Reference proteome</keyword>
<feature type="compositionally biased region" description="Basic residues" evidence="5">
    <location>
        <begin position="69"/>
        <end position="80"/>
    </location>
</feature>
<dbReference type="PANTHER" id="PTHR23354">
    <property type="entry name" value="NUCLEOLAR PROTEIN 7/ESTROGEN RECEPTOR COACTIVATOR-RELATED"/>
    <property type="match status" value="1"/>
</dbReference>
<evidence type="ECO:0000256" key="2">
    <source>
        <dbReference type="ARBA" id="ARBA00009540"/>
    </source>
</evidence>
<feature type="region of interest" description="Disordered" evidence="5">
    <location>
        <begin position="34"/>
        <end position="53"/>
    </location>
</feature>
<dbReference type="GO" id="GO:0005739">
    <property type="term" value="C:mitochondrion"/>
    <property type="evidence" value="ECO:0007669"/>
    <property type="project" value="UniProtKB-SubCell"/>
</dbReference>
<dbReference type="Pfam" id="PF07534">
    <property type="entry name" value="TLD"/>
    <property type="match status" value="1"/>
</dbReference>
<organism evidence="7 8">
    <name type="scientific">Cylindrotheca closterium</name>
    <dbReference type="NCBI Taxonomy" id="2856"/>
    <lineage>
        <taxon>Eukaryota</taxon>
        <taxon>Sar</taxon>
        <taxon>Stramenopiles</taxon>
        <taxon>Ochrophyta</taxon>
        <taxon>Bacillariophyta</taxon>
        <taxon>Bacillariophyceae</taxon>
        <taxon>Bacillariophycidae</taxon>
        <taxon>Bacillariales</taxon>
        <taxon>Bacillariaceae</taxon>
        <taxon>Cylindrotheca</taxon>
    </lineage>
</organism>
<evidence type="ECO:0000256" key="5">
    <source>
        <dbReference type="SAM" id="MobiDB-lite"/>
    </source>
</evidence>
<feature type="region of interest" description="Disordered" evidence="5">
    <location>
        <begin position="140"/>
        <end position="159"/>
    </location>
</feature>
<dbReference type="PROSITE" id="PS51886">
    <property type="entry name" value="TLDC"/>
    <property type="match status" value="1"/>
</dbReference>
<reference evidence="7" key="1">
    <citation type="submission" date="2023-08" db="EMBL/GenBank/DDBJ databases">
        <authorList>
            <person name="Audoor S."/>
            <person name="Bilcke G."/>
        </authorList>
    </citation>
    <scope>NUCLEOTIDE SEQUENCE</scope>
</reference>
<comment type="similarity">
    <text evidence="2">Belongs to the OXR1 family.</text>
</comment>
<feature type="compositionally biased region" description="Basic residues" evidence="5">
    <location>
        <begin position="147"/>
        <end position="159"/>
    </location>
</feature>
<evidence type="ECO:0000313" key="7">
    <source>
        <dbReference type="EMBL" id="CAJ1951952.1"/>
    </source>
</evidence>
<feature type="region of interest" description="Disordered" evidence="5">
    <location>
        <begin position="60"/>
        <end position="80"/>
    </location>
</feature>
<dbReference type="AlphaFoldDB" id="A0AAD2FSK0"/>
<comment type="caution">
    <text evidence="7">The sequence shown here is derived from an EMBL/GenBank/DDBJ whole genome shotgun (WGS) entry which is preliminary data.</text>
</comment>